<evidence type="ECO:0000259" key="2">
    <source>
        <dbReference type="Pfam" id="PF20945"/>
    </source>
</evidence>
<accession>A0A175W0C9</accession>
<gene>
    <name evidence="4" type="ORF">MMYC01_206577</name>
    <name evidence="3" type="ORF">MMYC01_210378</name>
</gene>
<dbReference type="VEuPathDB" id="FungiDB:MMYC01_206577"/>
<reference evidence="4 5" key="3">
    <citation type="submission" date="2016-01" db="EMBL/GenBank/DDBJ databases">
        <title>Madurella mycetomatis genome sequencing.</title>
        <authorList>
            <person name="Van De Sande W."/>
        </authorList>
    </citation>
    <scope>NUCLEOTIDE SEQUENCE [LARGE SCALE GENOMIC DNA]</scope>
    <source>
        <strain evidence="4">Mm55</strain>
        <strain evidence="5">mm55</strain>
    </source>
</reference>
<dbReference type="EMBL" id="LCTW02000174">
    <property type="protein sequence ID" value="KXX77158.1"/>
    <property type="molecule type" value="Genomic_DNA"/>
</dbReference>
<reference evidence="4" key="2">
    <citation type="submission" date="2015-06" db="EMBL/GenBank/DDBJ databases">
        <authorList>
            <person name="Hoefler B.C."/>
            <person name="Straight P.D."/>
        </authorList>
    </citation>
    <scope>NUCLEOTIDE SEQUENCE [LARGE SCALE GENOMIC DNA]</scope>
    <source>
        <strain evidence="4">Mm55</strain>
    </source>
</reference>
<dbReference type="InterPro" id="IPR047205">
    <property type="entry name" value="RMP1"/>
</dbReference>
<evidence type="ECO:0000256" key="1">
    <source>
        <dbReference type="SAM" id="MobiDB-lite"/>
    </source>
</evidence>
<evidence type="ECO:0000313" key="4">
    <source>
        <dbReference type="EMBL" id="KXX77158.1"/>
    </source>
</evidence>
<feature type="region of interest" description="Disordered" evidence="1">
    <location>
        <begin position="227"/>
        <end position="333"/>
    </location>
</feature>
<feature type="compositionally biased region" description="Low complexity" evidence="1">
    <location>
        <begin position="227"/>
        <end position="240"/>
    </location>
</feature>
<sequence length="344" mass="37503">MTETLVAELHPTLNLAVLNTAISSLSPALEILERSHHRNKNQHRLSKWWAQADMLRRHTRKMLICLDSGVAEAERLARIREKKKMRTGREAGGDAEQQREVQNRAEYLRWKLGPGAYLAFTQLSADRQFAHLGLMLLGVLAQIDKALAPFASPPKDAPTEAAKQVAAASTTDLRAKQLNPVPFHSNANNPLSESTALHQDLDADGDTDMGVAVSRDDVVFQSIEQAAATRSTSAPTPALTRIQTQSPAPDSATNTSRKSATPYLRLGTESELPLPKQTASTAGTESKSGIPGAARGEKPKKKKAPIGDEFDDIFSSLDKDKGKKAKKKKRKKGDEFDDIFGALL</sequence>
<dbReference type="EMBL" id="LCTW02000605">
    <property type="protein sequence ID" value="KXX72927.1"/>
    <property type="molecule type" value="Genomic_DNA"/>
</dbReference>
<dbReference type="VEuPathDB" id="FungiDB:MMYC01_210378"/>
<comment type="caution">
    <text evidence="4">The sequence shown here is derived from an EMBL/GenBank/DDBJ whole genome shotgun (WGS) entry which is preliminary data.</text>
</comment>
<dbReference type="GO" id="GO:0000294">
    <property type="term" value="P:nuclear-transcribed mRNA catabolic process, RNase MRP-dependent"/>
    <property type="evidence" value="ECO:0007669"/>
    <property type="project" value="TreeGrafter"/>
</dbReference>
<dbReference type="Proteomes" id="UP000078237">
    <property type="component" value="Unassembled WGS sequence"/>
</dbReference>
<feature type="compositionally biased region" description="Polar residues" evidence="1">
    <location>
        <begin position="277"/>
        <end position="287"/>
    </location>
</feature>
<keyword evidence="5" id="KW-1185">Reference proteome</keyword>
<dbReference type="GO" id="GO:0042134">
    <property type="term" value="F:rRNA primary transcript binding"/>
    <property type="evidence" value="ECO:0007669"/>
    <property type="project" value="InterPro"/>
</dbReference>
<dbReference type="STRING" id="100816.A0A175W0C9"/>
<dbReference type="PANTHER" id="PTHR37792">
    <property type="entry name" value="RIBONUCLEASE MRP PROTEIN SUBUNIT RMP1"/>
    <property type="match status" value="1"/>
</dbReference>
<proteinExistence type="predicted"/>
<feature type="domain" description="RNase MRP protein 1 RNA binding" evidence="2">
    <location>
        <begin position="31"/>
        <end position="142"/>
    </location>
</feature>
<dbReference type="OrthoDB" id="5414547at2759"/>
<dbReference type="GO" id="GO:0000466">
    <property type="term" value="P:maturation of 5.8S rRNA from tricistronic rRNA transcript (SSU-rRNA, 5.8S rRNA, LSU-rRNA)"/>
    <property type="evidence" value="ECO:0007669"/>
    <property type="project" value="TreeGrafter"/>
</dbReference>
<reference evidence="5" key="1">
    <citation type="submission" date="2015-06" db="EMBL/GenBank/DDBJ databases">
        <authorList>
            <person name="van de Sande W.W.J."/>
        </authorList>
    </citation>
    <scope>NUCLEOTIDE SEQUENCE [LARGE SCALE GENOMIC DNA]</scope>
    <source>
        <strain evidence="5">mm55</strain>
    </source>
</reference>
<feature type="compositionally biased region" description="Polar residues" evidence="1">
    <location>
        <begin position="241"/>
        <end position="259"/>
    </location>
</feature>
<dbReference type="PANTHER" id="PTHR37792:SF1">
    <property type="entry name" value="RIBONUCLEASE MRP PROTEIN SUBUNIT RMP1"/>
    <property type="match status" value="1"/>
</dbReference>
<dbReference type="AlphaFoldDB" id="A0A175W0C9"/>
<dbReference type="InterPro" id="IPR047204">
    <property type="entry name" value="RMP1_RBD"/>
</dbReference>
<feature type="compositionally biased region" description="Basic residues" evidence="1">
    <location>
        <begin position="322"/>
        <end position="331"/>
    </location>
</feature>
<dbReference type="GO" id="GO:0000172">
    <property type="term" value="C:ribonuclease MRP complex"/>
    <property type="evidence" value="ECO:0007669"/>
    <property type="project" value="InterPro"/>
</dbReference>
<evidence type="ECO:0000313" key="3">
    <source>
        <dbReference type="EMBL" id="KXX72927.1"/>
    </source>
</evidence>
<protein>
    <submittedName>
        <fullName evidence="4">Ribonuclease MRP protein subunit rmp1</fullName>
    </submittedName>
</protein>
<organism evidence="4 5">
    <name type="scientific">Madurella mycetomatis</name>
    <dbReference type="NCBI Taxonomy" id="100816"/>
    <lineage>
        <taxon>Eukaryota</taxon>
        <taxon>Fungi</taxon>
        <taxon>Dikarya</taxon>
        <taxon>Ascomycota</taxon>
        <taxon>Pezizomycotina</taxon>
        <taxon>Sordariomycetes</taxon>
        <taxon>Sordariomycetidae</taxon>
        <taxon>Sordariales</taxon>
        <taxon>Sordariales incertae sedis</taxon>
        <taxon>Madurella</taxon>
    </lineage>
</organism>
<dbReference type="Pfam" id="PF20945">
    <property type="entry name" value="RMP1"/>
    <property type="match status" value="1"/>
</dbReference>
<evidence type="ECO:0000313" key="5">
    <source>
        <dbReference type="Proteomes" id="UP000078237"/>
    </source>
</evidence>
<dbReference type="CDD" id="cd22573">
    <property type="entry name" value="RMP1_RBD"/>
    <property type="match status" value="1"/>
</dbReference>
<name>A0A175W0C9_9PEZI</name>